<protein>
    <submittedName>
        <fullName evidence="3">Uma2 family endonuclease</fullName>
    </submittedName>
</protein>
<reference evidence="3" key="1">
    <citation type="submission" date="2020-10" db="EMBL/GenBank/DDBJ databases">
        <authorList>
            <person name="Castelo-Branco R."/>
            <person name="Eusebio N."/>
            <person name="Adriana R."/>
            <person name="Vieira A."/>
            <person name="Brugerolle De Fraissinette N."/>
            <person name="Rezende De Castro R."/>
            <person name="Schneider M.P."/>
            <person name="Vasconcelos V."/>
            <person name="Leao P.N."/>
        </authorList>
    </citation>
    <scope>NUCLEOTIDE SEQUENCE</scope>
    <source>
        <strain evidence="3">LEGE 11480</strain>
    </source>
</reference>
<keyword evidence="3" id="KW-0378">Hydrolase</keyword>
<dbReference type="Proteomes" id="UP000625316">
    <property type="component" value="Unassembled WGS sequence"/>
</dbReference>
<dbReference type="PANTHER" id="PTHR34107:SF1">
    <property type="entry name" value="SLL0198 PROTEIN"/>
    <property type="match status" value="1"/>
</dbReference>
<dbReference type="CDD" id="cd06260">
    <property type="entry name" value="DUF820-like"/>
    <property type="match status" value="1"/>
</dbReference>
<dbReference type="EMBL" id="JADEXQ010000094">
    <property type="protein sequence ID" value="MBE9032237.1"/>
    <property type="molecule type" value="Genomic_DNA"/>
</dbReference>
<keyword evidence="3" id="KW-0255">Endonuclease</keyword>
<evidence type="ECO:0000313" key="3">
    <source>
        <dbReference type="EMBL" id="MBE9032237.1"/>
    </source>
</evidence>
<dbReference type="InterPro" id="IPR011335">
    <property type="entry name" value="Restrct_endonuc-II-like"/>
</dbReference>
<dbReference type="SUPFAM" id="SSF52980">
    <property type="entry name" value="Restriction endonuclease-like"/>
    <property type="match status" value="1"/>
</dbReference>
<dbReference type="Gene3D" id="3.90.1570.10">
    <property type="entry name" value="tt1808, chain A"/>
    <property type="match status" value="1"/>
</dbReference>
<dbReference type="PANTHER" id="PTHR34107">
    <property type="entry name" value="SLL0198 PROTEIN-RELATED"/>
    <property type="match status" value="1"/>
</dbReference>
<accession>A0A928Z5Q7</accession>
<feature type="region of interest" description="Disordered" evidence="1">
    <location>
        <begin position="78"/>
        <end position="99"/>
    </location>
</feature>
<proteinExistence type="predicted"/>
<dbReference type="Pfam" id="PF05685">
    <property type="entry name" value="Uma2"/>
    <property type="match status" value="1"/>
</dbReference>
<dbReference type="RefSeq" id="WP_264327055.1">
    <property type="nucleotide sequence ID" value="NZ_JADEXQ010000094.1"/>
</dbReference>
<evidence type="ECO:0000256" key="1">
    <source>
        <dbReference type="SAM" id="MobiDB-lite"/>
    </source>
</evidence>
<organism evidence="3 4">
    <name type="scientific">Romeriopsis navalis LEGE 11480</name>
    <dbReference type="NCBI Taxonomy" id="2777977"/>
    <lineage>
        <taxon>Bacteria</taxon>
        <taxon>Bacillati</taxon>
        <taxon>Cyanobacteriota</taxon>
        <taxon>Cyanophyceae</taxon>
        <taxon>Leptolyngbyales</taxon>
        <taxon>Leptolyngbyaceae</taxon>
        <taxon>Romeriopsis</taxon>
        <taxon>Romeriopsis navalis</taxon>
    </lineage>
</organism>
<keyword evidence="3" id="KW-0540">Nuclease</keyword>
<name>A0A928Z5Q7_9CYAN</name>
<feature type="domain" description="Putative restriction endonuclease" evidence="2">
    <location>
        <begin position="43"/>
        <end position="193"/>
    </location>
</feature>
<evidence type="ECO:0000259" key="2">
    <source>
        <dbReference type="Pfam" id="PF05685"/>
    </source>
</evidence>
<sequence>MVTTPVDTRTAQPTQGVVETFNQPDYDANPLPADCFDDVPEGMELIDGELVEKVGMTLKHAAAQGKLVSKWQTYAEESGQGGHVYPEAPCKTTQQKRRPDVAYVTPESRAQFGLPNIYPQAFPLIAEIASPDDAAEMLFEKAQEYLASGSQEVWILLPETRHAFIVLPEKILAFKANQTISTQTILTGFSIELAALFD</sequence>
<dbReference type="InterPro" id="IPR012296">
    <property type="entry name" value="Nuclease_put_TT1808"/>
</dbReference>
<evidence type="ECO:0000313" key="4">
    <source>
        <dbReference type="Proteomes" id="UP000625316"/>
    </source>
</evidence>
<gene>
    <name evidence="3" type="ORF">IQ266_21075</name>
</gene>
<dbReference type="GO" id="GO:0004519">
    <property type="term" value="F:endonuclease activity"/>
    <property type="evidence" value="ECO:0007669"/>
    <property type="project" value="UniProtKB-KW"/>
</dbReference>
<comment type="caution">
    <text evidence="3">The sequence shown here is derived from an EMBL/GenBank/DDBJ whole genome shotgun (WGS) entry which is preliminary data.</text>
</comment>
<keyword evidence="4" id="KW-1185">Reference proteome</keyword>
<dbReference type="AlphaFoldDB" id="A0A928Z5Q7"/>
<dbReference type="InterPro" id="IPR008538">
    <property type="entry name" value="Uma2"/>
</dbReference>